<evidence type="ECO:0000256" key="1">
    <source>
        <dbReference type="SAM" id="MobiDB-lite"/>
    </source>
</evidence>
<dbReference type="AlphaFoldDB" id="A0A251T8W4"/>
<dbReference type="Gramene" id="mRNA:HanXRQr2_Chr12g0564691">
    <property type="protein sequence ID" value="mRNA:HanXRQr2_Chr12g0564691"/>
    <property type="gene ID" value="HanXRQr2_Chr12g0564691"/>
</dbReference>
<dbReference type="EMBL" id="MNCJ02000327">
    <property type="protein sequence ID" value="KAF5779884.1"/>
    <property type="molecule type" value="Genomic_DNA"/>
</dbReference>
<gene>
    <name evidence="3" type="ORF">HannXRQ_Chr12g0384701</name>
    <name evidence="2" type="ORF">HanXRQr2_Chr12g0564691</name>
</gene>
<feature type="compositionally biased region" description="Basic residues" evidence="1">
    <location>
        <begin position="38"/>
        <end position="47"/>
    </location>
</feature>
<reference evidence="2 4" key="1">
    <citation type="journal article" date="2017" name="Nature">
        <title>The sunflower genome provides insights into oil metabolism, flowering and Asterid evolution.</title>
        <authorList>
            <person name="Badouin H."/>
            <person name="Gouzy J."/>
            <person name="Grassa C.J."/>
            <person name="Murat F."/>
            <person name="Staton S.E."/>
            <person name="Cottret L."/>
            <person name="Lelandais-Briere C."/>
            <person name="Owens G.L."/>
            <person name="Carrere S."/>
            <person name="Mayjonade B."/>
            <person name="Legrand L."/>
            <person name="Gill N."/>
            <person name="Kane N.C."/>
            <person name="Bowers J.E."/>
            <person name="Hubner S."/>
            <person name="Bellec A."/>
            <person name="Berard A."/>
            <person name="Berges H."/>
            <person name="Blanchet N."/>
            <person name="Boniface M.C."/>
            <person name="Brunel D."/>
            <person name="Catrice O."/>
            <person name="Chaidir N."/>
            <person name="Claudel C."/>
            <person name="Donnadieu C."/>
            <person name="Faraut T."/>
            <person name="Fievet G."/>
            <person name="Helmstetter N."/>
            <person name="King M."/>
            <person name="Knapp S.J."/>
            <person name="Lai Z."/>
            <person name="Le Paslier M.C."/>
            <person name="Lippi Y."/>
            <person name="Lorenzon L."/>
            <person name="Mandel J.R."/>
            <person name="Marage G."/>
            <person name="Marchand G."/>
            <person name="Marquand E."/>
            <person name="Bret-Mestries E."/>
            <person name="Morien E."/>
            <person name="Nambeesan S."/>
            <person name="Nguyen T."/>
            <person name="Pegot-Espagnet P."/>
            <person name="Pouilly N."/>
            <person name="Raftis F."/>
            <person name="Sallet E."/>
            <person name="Schiex T."/>
            <person name="Thomas J."/>
            <person name="Vandecasteele C."/>
            <person name="Vares D."/>
            <person name="Vear F."/>
            <person name="Vautrin S."/>
            <person name="Crespi M."/>
            <person name="Mangin B."/>
            <person name="Burke J.M."/>
            <person name="Salse J."/>
            <person name="Munos S."/>
            <person name="Vincourt P."/>
            <person name="Rieseberg L.H."/>
            <person name="Langlade N.B."/>
        </authorList>
    </citation>
    <scope>NUCLEOTIDE SEQUENCE [LARGE SCALE GENOMIC DNA]</scope>
    <source>
        <strain evidence="4">cv. SF193</strain>
        <tissue evidence="2">Leaves</tissue>
    </source>
</reference>
<evidence type="ECO:0000313" key="3">
    <source>
        <dbReference type="EMBL" id="OTG06391.1"/>
    </source>
</evidence>
<dbReference type="Proteomes" id="UP000215914">
    <property type="component" value="Chromosome 12"/>
</dbReference>
<proteinExistence type="predicted"/>
<dbReference type="InParanoid" id="A0A251T8W4"/>
<evidence type="ECO:0000313" key="2">
    <source>
        <dbReference type="EMBL" id="KAF5779884.1"/>
    </source>
</evidence>
<reference evidence="3" key="2">
    <citation type="submission" date="2017-02" db="EMBL/GenBank/DDBJ databases">
        <title>Sunflower complete genome.</title>
        <authorList>
            <person name="Langlade N."/>
            <person name="Munos S."/>
        </authorList>
    </citation>
    <scope>NUCLEOTIDE SEQUENCE [LARGE SCALE GENOMIC DNA]</scope>
    <source>
        <tissue evidence="3">Leaves</tissue>
    </source>
</reference>
<protein>
    <submittedName>
        <fullName evidence="3">Uncharacterized protein</fullName>
    </submittedName>
</protein>
<organism evidence="3 4">
    <name type="scientific">Helianthus annuus</name>
    <name type="common">Common sunflower</name>
    <dbReference type="NCBI Taxonomy" id="4232"/>
    <lineage>
        <taxon>Eukaryota</taxon>
        <taxon>Viridiplantae</taxon>
        <taxon>Streptophyta</taxon>
        <taxon>Embryophyta</taxon>
        <taxon>Tracheophyta</taxon>
        <taxon>Spermatophyta</taxon>
        <taxon>Magnoliopsida</taxon>
        <taxon>eudicotyledons</taxon>
        <taxon>Gunneridae</taxon>
        <taxon>Pentapetalae</taxon>
        <taxon>asterids</taxon>
        <taxon>campanulids</taxon>
        <taxon>Asterales</taxon>
        <taxon>Asteraceae</taxon>
        <taxon>Asteroideae</taxon>
        <taxon>Heliantheae alliance</taxon>
        <taxon>Heliantheae</taxon>
        <taxon>Helianthus</taxon>
    </lineage>
</organism>
<name>A0A251T8W4_HELAN</name>
<dbReference type="EMBL" id="CM007901">
    <property type="protein sequence ID" value="OTG06391.1"/>
    <property type="molecule type" value="Genomic_DNA"/>
</dbReference>
<reference evidence="2" key="3">
    <citation type="submission" date="2020-06" db="EMBL/GenBank/DDBJ databases">
        <title>Helianthus annuus Genome sequencing and assembly Release 2.</title>
        <authorList>
            <person name="Gouzy J."/>
            <person name="Langlade N."/>
            <person name="Munos S."/>
        </authorList>
    </citation>
    <scope>NUCLEOTIDE SEQUENCE</scope>
    <source>
        <tissue evidence="2">Leaves</tissue>
    </source>
</reference>
<accession>A0A251T8W4</accession>
<feature type="region of interest" description="Disordered" evidence="1">
    <location>
        <begin position="38"/>
        <end position="58"/>
    </location>
</feature>
<keyword evidence="4" id="KW-1185">Reference proteome</keyword>
<evidence type="ECO:0000313" key="4">
    <source>
        <dbReference type="Proteomes" id="UP000215914"/>
    </source>
</evidence>
<sequence length="58" mass="6800">MTIPVTSFGSLNWYQRKGCEEWIKKNTIRGCVISITGHNKKKKRNRRDRSVVKTSKFS</sequence>